<gene>
    <name evidence="10" type="ORF">BTA35_0204380</name>
</gene>
<evidence type="ECO:0000256" key="5">
    <source>
        <dbReference type="ARBA" id="ARBA00022692"/>
    </source>
</evidence>
<evidence type="ECO:0000256" key="8">
    <source>
        <dbReference type="SAM" id="Phobius"/>
    </source>
</evidence>
<dbReference type="AlphaFoldDB" id="A0A1T1HFV0"/>
<dbReference type="PANTHER" id="PTHR22911:SF137">
    <property type="entry name" value="SOLUTE CARRIER FAMILY 35 MEMBER G2-RELATED"/>
    <property type="match status" value="1"/>
</dbReference>
<evidence type="ECO:0000256" key="1">
    <source>
        <dbReference type="ARBA" id="ARBA00004651"/>
    </source>
</evidence>
<dbReference type="EMBL" id="MTSD02000001">
    <property type="protein sequence ID" value="OOV88721.1"/>
    <property type="molecule type" value="Genomic_DNA"/>
</dbReference>
<dbReference type="Pfam" id="PF00892">
    <property type="entry name" value="EamA"/>
    <property type="match status" value="2"/>
</dbReference>
<evidence type="ECO:0000259" key="9">
    <source>
        <dbReference type="Pfam" id="PF00892"/>
    </source>
</evidence>
<keyword evidence="4" id="KW-1003">Cell membrane</keyword>
<dbReference type="InterPro" id="IPR004626">
    <property type="entry name" value="RarD"/>
</dbReference>
<feature type="transmembrane region" description="Helical" evidence="8">
    <location>
        <begin position="134"/>
        <end position="151"/>
    </location>
</feature>
<comment type="caution">
    <text evidence="10">The sequence shown here is derived from an EMBL/GenBank/DDBJ whole genome shotgun (WGS) entry which is preliminary data.</text>
</comment>
<accession>A0A1T1HFV0</accession>
<comment type="subcellular location">
    <subcellularLocation>
        <location evidence="1">Cell membrane</location>
        <topology evidence="1">Multi-pass membrane protein</topology>
    </subcellularLocation>
</comment>
<keyword evidence="3" id="KW-0813">Transport</keyword>
<dbReference type="InterPro" id="IPR037185">
    <property type="entry name" value="EmrE-like"/>
</dbReference>
<dbReference type="STRING" id="966.BTA35_0204380"/>
<feature type="transmembrane region" description="Helical" evidence="8">
    <location>
        <begin position="157"/>
        <end position="173"/>
    </location>
</feature>
<dbReference type="Proteomes" id="UP000190064">
    <property type="component" value="Unassembled WGS sequence"/>
</dbReference>
<dbReference type="PANTHER" id="PTHR22911">
    <property type="entry name" value="ACYL-MALONYL CONDENSING ENZYME-RELATED"/>
    <property type="match status" value="1"/>
</dbReference>
<evidence type="ECO:0000256" key="3">
    <source>
        <dbReference type="ARBA" id="ARBA00022448"/>
    </source>
</evidence>
<dbReference type="NCBIfam" id="TIGR00688">
    <property type="entry name" value="rarD"/>
    <property type="match status" value="1"/>
</dbReference>
<evidence type="ECO:0000256" key="2">
    <source>
        <dbReference type="ARBA" id="ARBA00007362"/>
    </source>
</evidence>
<keyword evidence="6 8" id="KW-1133">Transmembrane helix</keyword>
<feature type="transmembrane region" description="Helical" evidence="8">
    <location>
        <begin position="185"/>
        <end position="205"/>
    </location>
</feature>
<feature type="transmembrane region" description="Helical" evidence="8">
    <location>
        <begin position="45"/>
        <end position="66"/>
    </location>
</feature>
<evidence type="ECO:0000313" key="11">
    <source>
        <dbReference type="Proteomes" id="UP000190064"/>
    </source>
</evidence>
<comment type="similarity">
    <text evidence="2">Belongs to the EamA transporter family.</text>
</comment>
<keyword evidence="5 8" id="KW-0812">Transmembrane</keyword>
<organism evidence="10 11">
    <name type="scientific">Oceanospirillum linum</name>
    <dbReference type="NCBI Taxonomy" id="966"/>
    <lineage>
        <taxon>Bacteria</taxon>
        <taxon>Pseudomonadati</taxon>
        <taxon>Pseudomonadota</taxon>
        <taxon>Gammaproteobacteria</taxon>
        <taxon>Oceanospirillales</taxon>
        <taxon>Oceanospirillaceae</taxon>
        <taxon>Oceanospirillum</taxon>
    </lineage>
</organism>
<feature type="transmembrane region" description="Helical" evidence="8">
    <location>
        <begin position="247"/>
        <end position="267"/>
    </location>
</feature>
<dbReference type="InterPro" id="IPR000620">
    <property type="entry name" value="EamA_dom"/>
</dbReference>
<feature type="transmembrane region" description="Helical" evidence="8">
    <location>
        <begin position="78"/>
        <end position="98"/>
    </location>
</feature>
<feature type="transmembrane region" description="Helical" evidence="8">
    <location>
        <begin position="273"/>
        <end position="291"/>
    </location>
</feature>
<proteinExistence type="inferred from homology"/>
<evidence type="ECO:0000256" key="7">
    <source>
        <dbReference type="ARBA" id="ARBA00023136"/>
    </source>
</evidence>
<feature type="transmembrane region" description="Helical" evidence="8">
    <location>
        <begin position="220"/>
        <end position="240"/>
    </location>
</feature>
<dbReference type="GO" id="GO:0005886">
    <property type="term" value="C:plasma membrane"/>
    <property type="evidence" value="ECO:0007669"/>
    <property type="project" value="UniProtKB-SubCell"/>
</dbReference>
<feature type="domain" description="EamA" evidence="9">
    <location>
        <begin position="160"/>
        <end position="290"/>
    </location>
</feature>
<reference evidence="10" key="1">
    <citation type="submission" date="2017-02" db="EMBL/GenBank/DDBJ databases">
        <title>Draft Genome Sequence of the Salt Water Bacterium Oceanospirillum linum ATCC 11336.</title>
        <authorList>
            <person name="Trachtenberg A.M."/>
            <person name="Carney J.G."/>
            <person name="Linnane J.D."/>
            <person name="Rheaume B.A."/>
            <person name="Pitts N.L."/>
            <person name="Mykles D.L."/>
            <person name="Maclea K.S."/>
        </authorList>
    </citation>
    <scope>NUCLEOTIDE SEQUENCE [LARGE SCALE GENOMIC DNA]</scope>
    <source>
        <strain evidence="10">ATCC 11336</strain>
    </source>
</reference>
<feature type="domain" description="EamA" evidence="9">
    <location>
        <begin position="15"/>
        <end position="147"/>
    </location>
</feature>
<dbReference type="SUPFAM" id="SSF103481">
    <property type="entry name" value="Multidrug resistance efflux transporter EmrE"/>
    <property type="match status" value="2"/>
</dbReference>
<evidence type="ECO:0000256" key="6">
    <source>
        <dbReference type="ARBA" id="ARBA00022989"/>
    </source>
</evidence>
<keyword evidence="11" id="KW-1185">Reference proteome</keyword>
<evidence type="ECO:0000256" key="4">
    <source>
        <dbReference type="ARBA" id="ARBA00022475"/>
    </source>
</evidence>
<sequence>MRSQNVAEDKNLRQGIIFALAAYTIWGIAPVYFKSVTHVPAFEVLVHRIIWSVVFLSLFIGFTGRLGKVVAVFRQPRLLGGLMVTALIISLNWLVFIWAVAEGRILETSLGYFVNPLISVFLGMVFLSERLRPMQWLALSFAGLGVLYQLIEFGSLPWVGLVLAFSFGFYGLLRKQLVVEAVPGLFIETLIVLPVGLIALGWMQSDGSLVFGHQSLQTDLLLVVAGLVTTFPLLFFAGAARRLTLSMIGFFQYLAPSITFVLAVFVYEEPLDSSKLVTFALIWFGLLLFTGEGRLVRYRQRRQIIGVDPVEK</sequence>
<name>A0A1T1HFV0_OCELI</name>
<evidence type="ECO:0000313" key="10">
    <source>
        <dbReference type="EMBL" id="OOV88721.1"/>
    </source>
</evidence>
<protein>
    <submittedName>
        <fullName evidence="10">EamA family transporter</fullName>
    </submittedName>
</protein>
<keyword evidence="7 8" id="KW-0472">Membrane</keyword>
<feature type="transmembrane region" description="Helical" evidence="8">
    <location>
        <begin position="12"/>
        <end position="33"/>
    </location>
</feature>
<feature type="transmembrane region" description="Helical" evidence="8">
    <location>
        <begin position="110"/>
        <end position="127"/>
    </location>
</feature>